<reference evidence="2 3" key="1">
    <citation type="submission" date="2016-11" db="EMBL/GenBank/DDBJ databases">
        <authorList>
            <person name="Jaros S."/>
            <person name="Januszkiewicz K."/>
            <person name="Wedrychowicz H."/>
        </authorList>
    </citation>
    <scope>NUCLEOTIDE SEQUENCE [LARGE SCALE GENOMIC DNA]</scope>
    <source>
        <strain evidence="2 3">DSM 25660</strain>
    </source>
</reference>
<keyword evidence="1" id="KW-0732">Signal</keyword>
<accession>A0A1M4VS98</accession>
<dbReference type="RefSeq" id="WP_073360221.1">
    <property type="nucleotide sequence ID" value="NZ_FQVQ01000001.1"/>
</dbReference>
<feature type="signal peptide" evidence="1">
    <location>
        <begin position="1"/>
        <end position="18"/>
    </location>
</feature>
<keyword evidence="3" id="KW-1185">Reference proteome</keyword>
<dbReference type="OrthoDB" id="1143271at2"/>
<dbReference type="EMBL" id="FQVQ01000001">
    <property type="protein sequence ID" value="SHE71839.1"/>
    <property type="molecule type" value="Genomic_DNA"/>
</dbReference>
<organism evidence="2 3">
    <name type="scientific">Flavobacterium fontis</name>
    <dbReference type="NCBI Taxonomy" id="1124188"/>
    <lineage>
        <taxon>Bacteria</taxon>
        <taxon>Pseudomonadati</taxon>
        <taxon>Bacteroidota</taxon>
        <taxon>Flavobacteriia</taxon>
        <taxon>Flavobacteriales</taxon>
        <taxon>Flavobacteriaceae</taxon>
        <taxon>Flavobacterium</taxon>
    </lineage>
</organism>
<protein>
    <recommendedName>
        <fullName evidence="4">Outer membrane protein beta-barrel domain-containing protein</fullName>
    </recommendedName>
</protein>
<evidence type="ECO:0008006" key="4">
    <source>
        <dbReference type="Google" id="ProtNLM"/>
    </source>
</evidence>
<evidence type="ECO:0000313" key="3">
    <source>
        <dbReference type="Proteomes" id="UP000184147"/>
    </source>
</evidence>
<sequence>MKKLVVLGAVLFSCFTFAQYGYRDGNRIGIAAGVSHCSLFTSSFDAKPGIGFAGGLSVRGNYYNDWSMIYGMQFFNSQFSLGKSSLTTRETEFSLQGVQIRLLFSYNIVQDHVSLDFGPVLQVNGKLAVNASSKTNVIKYDEASKQAIRAEDILDVSNIGGAFYLGFSAGSKTVRAQVFYQYGFTNLFNKLNKNTDLTALNSNENFKGNLGTLNGQIVFNL</sequence>
<dbReference type="Proteomes" id="UP000184147">
    <property type="component" value="Unassembled WGS sequence"/>
</dbReference>
<name>A0A1M4VS98_9FLAO</name>
<dbReference type="AlphaFoldDB" id="A0A1M4VS98"/>
<proteinExistence type="predicted"/>
<gene>
    <name evidence="2" type="ORF">SAMN05444377_10137</name>
</gene>
<evidence type="ECO:0000256" key="1">
    <source>
        <dbReference type="SAM" id="SignalP"/>
    </source>
</evidence>
<evidence type="ECO:0000313" key="2">
    <source>
        <dbReference type="EMBL" id="SHE71839.1"/>
    </source>
</evidence>
<dbReference type="STRING" id="1124188.SAMN05444377_10137"/>
<feature type="chain" id="PRO_5013087110" description="Outer membrane protein beta-barrel domain-containing protein" evidence="1">
    <location>
        <begin position="19"/>
        <end position="221"/>
    </location>
</feature>